<dbReference type="SMART" id="SM00827">
    <property type="entry name" value="PKS_AT"/>
    <property type="match status" value="1"/>
</dbReference>
<dbReference type="GO" id="GO:0004314">
    <property type="term" value="F:[acyl-carrier-protein] S-malonyltransferase activity"/>
    <property type="evidence" value="ECO:0007669"/>
    <property type="project" value="TreeGrafter"/>
</dbReference>
<dbReference type="Gene3D" id="3.30.70.250">
    <property type="entry name" value="Malonyl-CoA ACP transacylase, ACP-binding"/>
    <property type="match status" value="1"/>
</dbReference>
<dbReference type="InterPro" id="IPR016035">
    <property type="entry name" value="Acyl_Trfase/lysoPLipase"/>
</dbReference>
<dbReference type="GO" id="GO:0006633">
    <property type="term" value="P:fatty acid biosynthetic process"/>
    <property type="evidence" value="ECO:0007669"/>
    <property type="project" value="TreeGrafter"/>
</dbReference>
<name>A0A8B6X4D3_9BURK</name>
<dbReference type="InterPro" id="IPR001227">
    <property type="entry name" value="Ac_transferase_dom_sf"/>
</dbReference>
<dbReference type="GO" id="GO:0005829">
    <property type="term" value="C:cytosol"/>
    <property type="evidence" value="ECO:0007669"/>
    <property type="project" value="TreeGrafter"/>
</dbReference>
<protein>
    <recommendedName>
        <fullName evidence="1">Malonyl-CoA:ACP transacylase (MAT) domain-containing protein</fullName>
    </recommendedName>
</protein>
<dbReference type="Gene3D" id="3.40.366.10">
    <property type="entry name" value="Malonyl-Coenzyme A Acyl Carrier Protein, domain 2"/>
    <property type="match status" value="1"/>
</dbReference>
<dbReference type="InterPro" id="IPR014043">
    <property type="entry name" value="Acyl_transferase_dom"/>
</dbReference>
<accession>A0A8B6X4D3</accession>
<proteinExistence type="predicted"/>
<dbReference type="SUPFAM" id="SSF52151">
    <property type="entry name" value="FabD/lysophospholipase-like"/>
    <property type="match status" value="1"/>
</dbReference>
<dbReference type="OrthoDB" id="9808564at2"/>
<dbReference type="RefSeq" id="WP_028311826.1">
    <property type="nucleotide sequence ID" value="NZ_AXWS01000013.1"/>
</dbReference>
<feature type="domain" description="Malonyl-CoA:ACP transacylase (MAT)" evidence="1">
    <location>
        <begin position="7"/>
        <end position="321"/>
    </location>
</feature>
<dbReference type="Proteomes" id="UP000675920">
    <property type="component" value="Unplaced"/>
</dbReference>
<dbReference type="AlphaFoldDB" id="A0A8B6X4D3"/>
<organism evidence="2 3">
    <name type="scientific">Derxia gummosa DSM 723</name>
    <dbReference type="NCBI Taxonomy" id="1121388"/>
    <lineage>
        <taxon>Bacteria</taxon>
        <taxon>Pseudomonadati</taxon>
        <taxon>Pseudomonadota</taxon>
        <taxon>Betaproteobacteria</taxon>
        <taxon>Burkholderiales</taxon>
        <taxon>Alcaligenaceae</taxon>
        <taxon>Derxia</taxon>
    </lineage>
</organism>
<keyword evidence="2" id="KW-1185">Reference proteome</keyword>
<evidence type="ECO:0000313" key="2">
    <source>
        <dbReference type="Proteomes" id="UP000675920"/>
    </source>
</evidence>
<evidence type="ECO:0000259" key="1">
    <source>
        <dbReference type="SMART" id="SM00827"/>
    </source>
</evidence>
<reference evidence="3" key="1">
    <citation type="submission" date="2025-08" db="UniProtKB">
        <authorList>
            <consortium name="RefSeq"/>
        </authorList>
    </citation>
    <scope>IDENTIFICATION</scope>
</reference>
<dbReference type="InterPro" id="IPR050858">
    <property type="entry name" value="Mal-CoA-ACP_Trans/PKS_FabD"/>
</dbReference>
<dbReference type="PANTHER" id="PTHR42681:SF6">
    <property type="entry name" value="BLL0263 PROTEIN"/>
    <property type="match status" value="1"/>
</dbReference>
<dbReference type="PANTHER" id="PTHR42681">
    <property type="entry name" value="MALONYL-COA-ACYL CARRIER PROTEIN TRANSACYLASE, MITOCHONDRIAL"/>
    <property type="match status" value="1"/>
</dbReference>
<sequence length="328" mass="34376">MNRLAILCSGQAGQHAGMLDAIIDAPDLAPLRAAAGSALGIDLGRWWRGLDEAALFRNRAAQFSIAVRQLAHWSRLGPALPPPALVAGYSLGELIAWHVAGALDLAATLALVRDRARLMDEALADATLAAGATPDADASHMLLWRGPQARRHERALRAAAERAGCAVAIERPGGDLVIGGLPGALAALRADATLPRKHLAPLRVTVPSHTRWLARAADAFRAALEAAPLADARCPVLRGTDGRRLRTRAEAIDALARQIAAPLRWDACNDALGEAGITRALELGPGSDLARLAAEPVGAEAARSVDEFRDRTALIGWCDGPATTADFG</sequence>
<evidence type="ECO:0000313" key="3">
    <source>
        <dbReference type="RefSeq" id="WP_028311826.1"/>
    </source>
</evidence>